<keyword evidence="3" id="KW-1185">Reference proteome</keyword>
<feature type="region of interest" description="Disordered" evidence="1">
    <location>
        <begin position="82"/>
        <end position="127"/>
    </location>
</feature>
<accession>A0AAV5UNP3</accession>
<evidence type="ECO:0000313" key="2">
    <source>
        <dbReference type="EMBL" id="GMT07590.1"/>
    </source>
</evidence>
<gene>
    <name evidence="2" type="ORF">PENTCL1PPCAC_29764</name>
</gene>
<comment type="caution">
    <text evidence="2">The sequence shown here is derived from an EMBL/GenBank/DDBJ whole genome shotgun (WGS) entry which is preliminary data.</text>
</comment>
<feature type="compositionally biased region" description="Basic and acidic residues" evidence="1">
    <location>
        <begin position="82"/>
        <end position="101"/>
    </location>
</feature>
<feature type="non-terminal residue" evidence="2">
    <location>
        <position position="127"/>
    </location>
</feature>
<sequence length="127" mass="14748">LESELVRSARSCLRRFILSQHSLHVFEGVILFDYAQLEWIVAAKGHVGEGLGGEDDRSKNVGRIRDVLEDYHHQLINEYYYHRKEDQKPEESQPSRLRACDISHAGYSRPTGEINQDRCRFQHPSQA</sequence>
<evidence type="ECO:0000256" key="1">
    <source>
        <dbReference type="SAM" id="MobiDB-lite"/>
    </source>
</evidence>
<dbReference type="Proteomes" id="UP001432027">
    <property type="component" value="Unassembled WGS sequence"/>
</dbReference>
<dbReference type="EMBL" id="BTSX01000006">
    <property type="protein sequence ID" value="GMT07590.1"/>
    <property type="molecule type" value="Genomic_DNA"/>
</dbReference>
<evidence type="ECO:0000313" key="3">
    <source>
        <dbReference type="Proteomes" id="UP001432027"/>
    </source>
</evidence>
<protein>
    <submittedName>
        <fullName evidence="2">Uncharacterized protein</fullName>
    </submittedName>
</protein>
<dbReference type="AlphaFoldDB" id="A0AAV5UNP3"/>
<proteinExistence type="predicted"/>
<reference evidence="2" key="1">
    <citation type="submission" date="2023-10" db="EMBL/GenBank/DDBJ databases">
        <title>Genome assembly of Pristionchus species.</title>
        <authorList>
            <person name="Yoshida K."/>
            <person name="Sommer R.J."/>
        </authorList>
    </citation>
    <scope>NUCLEOTIDE SEQUENCE</scope>
    <source>
        <strain evidence="2">RS0144</strain>
    </source>
</reference>
<organism evidence="2 3">
    <name type="scientific">Pristionchus entomophagus</name>
    <dbReference type="NCBI Taxonomy" id="358040"/>
    <lineage>
        <taxon>Eukaryota</taxon>
        <taxon>Metazoa</taxon>
        <taxon>Ecdysozoa</taxon>
        <taxon>Nematoda</taxon>
        <taxon>Chromadorea</taxon>
        <taxon>Rhabditida</taxon>
        <taxon>Rhabditina</taxon>
        <taxon>Diplogasteromorpha</taxon>
        <taxon>Diplogasteroidea</taxon>
        <taxon>Neodiplogasteridae</taxon>
        <taxon>Pristionchus</taxon>
    </lineage>
</organism>
<feature type="non-terminal residue" evidence="2">
    <location>
        <position position="1"/>
    </location>
</feature>
<name>A0AAV5UNP3_9BILA</name>